<comment type="similarity">
    <text evidence="2">Belongs to the DsbD family.</text>
</comment>
<feature type="domain" description="Thioredoxin" evidence="8">
    <location>
        <begin position="254"/>
        <end position="398"/>
    </location>
</feature>
<proteinExistence type="inferred from homology"/>
<dbReference type="EMBL" id="FMZL01000006">
    <property type="protein sequence ID" value="SDC24212.1"/>
    <property type="molecule type" value="Genomic_DNA"/>
</dbReference>
<organism evidence="9 10">
    <name type="scientific">Parafannyhessea umbonata</name>
    <dbReference type="NCBI Taxonomy" id="604330"/>
    <lineage>
        <taxon>Bacteria</taxon>
        <taxon>Bacillati</taxon>
        <taxon>Actinomycetota</taxon>
        <taxon>Coriobacteriia</taxon>
        <taxon>Coriobacteriales</taxon>
        <taxon>Atopobiaceae</taxon>
        <taxon>Parafannyhessea</taxon>
    </lineage>
</organism>
<dbReference type="InterPro" id="IPR013766">
    <property type="entry name" value="Thioredoxin_domain"/>
</dbReference>
<evidence type="ECO:0000259" key="8">
    <source>
        <dbReference type="PROSITE" id="PS51352"/>
    </source>
</evidence>
<keyword evidence="6 7" id="KW-0472">Membrane</keyword>
<feature type="transmembrane region" description="Helical" evidence="7">
    <location>
        <begin position="79"/>
        <end position="99"/>
    </location>
</feature>
<dbReference type="InterPro" id="IPR000866">
    <property type="entry name" value="AhpC/TSA"/>
</dbReference>
<evidence type="ECO:0000256" key="2">
    <source>
        <dbReference type="ARBA" id="ARBA00006143"/>
    </source>
</evidence>
<feature type="transmembrane region" description="Helical" evidence="7">
    <location>
        <begin position="120"/>
        <end position="150"/>
    </location>
</feature>
<dbReference type="GO" id="GO:0005886">
    <property type="term" value="C:plasma membrane"/>
    <property type="evidence" value="ECO:0007669"/>
    <property type="project" value="UniProtKB-SubCell"/>
</dbReference>
<dbReference type="GO" id="GO:0016209">
    <property type="term" value="F:antioxidant activity"/>
    <property type="evidence" value="ECO:0007669"/>
    <property type="project" value="InterPro"/>
</dbReference>
<dbReference type="GO" id="GO:0017004">
    <property type="term" value="P:cytochrome complex assembly"/>
    <property type="evidence" value="ECO:0007669"/>
    <property type="project" value="InterPro"/>
</dbReference>
<feature type="transmembrane region" description="Helical" evidence="7">
    <location>
        <begin position="196"/>
        <end position="214"/>
    </location>
</feature>
<feature type="transmembrane region" description="Helical" evidence="7">
    <location>
        <begin position="162"/>
        <end position="184"/>
    </location>
</feature>
<dbReference type="GO" id="GO:0016491">
    <property type="term" value="F:oxidoreductase activity"/>
    <property type="evidence" value="ECO:0007669"/>
    <property type="project" value="InterPro"/>
</dbReference>
<evidence type="ECO:0000256" key="6">
    <source>
        <dbReference type="ARBA" id="ARBA00023136"/>
    </source>
</evidence>
<sequence length="398" mass="42225">MGFGAFASAAAAGLLSFFSPCVLPLLPVYVGILTTDAGESMSLGKRVANTVAFVLGISFVFVMLGLGAASFGAVTSNPYVNIALGLLIFVFGLYLAGVLRIPFLMRERRANMTNIKVKGVASAFVLGLAFSFGWTPCVGPILGSILALAADQGNVAAGGALLLTYSLGMCIPFVVITLASDFALRHLRKLNKYTPVIQKIGGALIAVMGLWMILNQVTGLVNANKAAQVQSAQDDAALVADAQGTAKAGDADVSDVSTAWKNVVLTDLDGNKVRLSDYKGEPVYFEFWGSWCTSCVQDLGQLTKVYKEHEKKGDVKVVSVVVPGFYGERSPEDFVKWAKENDVQIPVLMDTNGSLSNYIGVSGYPTSVFITKEGDLHKVRVGAIDVKTLESLISEIAE</sequence>
<evidence type="ECO:0000256" key="3">
    <source>
        <dbReference type="ARBA" id="ARBA00022475"/>
    </source>
</evidence>
<keyword evidence="3" id="KW-1003">Cell membrane</keyword>
<feature type="transmembrane region" description="Helical" evidence="7">
    <location>
        <begin position="51"/>
        <end position="73"/>
    </location>
</feature>
<dbReference type="STRING" id="604330.SAMN04489857_1450"/>
<dbReference type="InterPro" id="IPR003834">
    <property type="entry name" value="Cyt_c_assmbl_TM_dom"/>
</dbReference>
<dbReference type="SUPFAM" id="SSF52833">
    <property type="entry name" value="Thioredoxin-like"/>
    <property type="match status" value="1"/>
</dbReference>
<name>A0A1G6JZK1_9ACTN</name>
<comment type="subcellular location">
    <subcellularLocation>
        <location evidence="1">Cell membrane</location>
        <topology evidence="1">Multi-pass membrane protein</topology>
    </subcellularLocation>
</comment>
<dbReference type="InterPro" id="IPR036249">
    <property type="entry name" value="Thioredoxin-like_sf"/>
</dbReference>
<dbReference type="PANTHER" id="PTHR31272:SF4">
    <property type="entry name" value="CYTOCHROME C-TYPE BIOGENESIS PROTEIN HI_1454-RELATED"/>
    <property type="match status" value="1"/>
</dbReference>
<dbReference type="Gene3D" id="3.40.30.10">
    <property type="entry name" value="Glutaredoxin"/>
    <property type="match status" value="1"/>
</dbReference>
<dbReference type="Proteomes" id="UP000198528">
    <property type="component" value="Unassembled WGS sequence"/>
</dbReference>
<accession>A0A1G6JZK1</accession>
<dbReference type="Pfam" id="PF02683">
    <property type="entry name" value="DsbD_TM"/>
    <property type="match status" value="1"/>
</dbReference>
<dbReference type="AlphaFoldDB" id="A0A1G6JZK1"/>
<evidence type="ECO:0000256" key="1">
    <source>
        <dbReference type="ARBA" id="ARBA00004651"/>
    </source>
</evidence>
<evidence type="ECO:0000256" key="7">
    <source>
        <dbReference type="SAM" id="Phobius"/>
    </source>
</evidence>
<evidence type="ECO:0000313" key="9">
    <source>
        <dbReference type="EMBL" id="SDC24212.1"/>
    </source>
</evidence>
<feature type="transmembrane region" description="Helical" evidence="7">
    <location>
        <begin position="6"/>
        <end position="30"/>
    </location>
</feature>
<dbReference type="RefSeq" id="WP_090845864.1">
    <property type="nucleotide sequence ID" value="NZ_FMZL01000006.1"/>
</dbReference>
<evidence type="ECO:0000313" key="10">
    <source>
        <dbReference type="Proteomes" id="UP000198528"/>
    </source>
</evidence>
<evidence type="ECO:0000256" key="4">
    <source>
        <dbReference type="ARBA" id="ARBA00022692"/>
    </source>
</evidence>
<dbReference type="Pfam" id="PF00578">
    <property type="entry name" value="AhpC-TSA"/>
    <property type="match status" value="1"/>
</dbReference>
<dbReference type="InterPro" id="IPR051790">
    <property type="entry name" value="Cytochrome_c-biogenesis_DsbD"/>
</dbReference>
<gene>
    <name evidence="9" type="ORF">SAMN04487824_10640</name>
</gene>
<dbReference type="PROSITE" id="PS51352">
    <property type="entry name" value="THIOREDOXIN_2"/>
    <property type="match status" value="1"/>
</dbReference>
<reference evidence="10" key="1">
    <citation type="submission" date="2016-10" db="EMBL/GenBank/DDBJ databases">
        <authorList>
            <person name="Varghese N."/>
            <person name="Submissions S."/>
        </authorList>
    </citation>
    <scope>NUCLEOTIDE SEQUENCE [LARGE SCALE GENOMIC DNA]</scope>
    <source>
        <strain evidence="10">DSM 22619</strain>
    </source>
</reference>
<dbReference type="PANTHER" id="PTHR31272">
    <property type="entry name" value="CYTOCHROME C-TYPE BIOGENESIS PROTEIN HI_1454-RELATED"/>
    <property type="match status" value="1"/>
</dbReference>
<evidence type="ECO:0000256" key="5">
    <source>
        <dbReference type="ARBA" id="ARBA00022989"/>
    </source>
</evidence>
<keyword evidence="4 7" id="KW-0812">Transmembrane</keyword>
<keyword evidence="5 7" id="KW-1133">Transmembrane helix</keyword>
<dbReference type="CDD" id="cd02966">
    <property type="entry name" value="TlpA_like_family"/>
    <property type="match status" value="1"/>
</dbReference>
<protein>
    <submittedName>
        <fullName evidence="9">Cytochrome c-type biogenesis protein</fullName>
    </submittedName>
</protein>
<keyword evidence="10" id="KW-1185">Reference proteome</keyword>